<reference evidence="2" key="1">
    <citation type="journal article" date="2022" name="Mol. Ecol. Resour.">
        <title>The genomes of chicory, endive, great burdock and yacon provide insights into Asteraceae palaeo-polyploidization history and plant inulin production.</title>
        <authorList>
            <person name="Fan W."/>
            <person name="Wang S."/>
            <person name="Wang H."/>
            <person name="Wang A."/>
            <person name="Jiang F."/>
            <person name="Liu H."/>
            <person name="Zhao H."/>
            <person name="Xu D."/>
            <person name="Zhang Y."/>
        </authorList>
    </citation>
    <scope>NUCLEOTIDE SEQUENCE [LARGE SCALE GENOMIC DNA]</scope>
    <source>
        <strain evidence="2">cv. Yunnan</strain>
    </source>
</reference>
<dbReference type="EMBL" id="CM042046">
    <property type="protein sequence ID" value="KAI3675409.1"/>
    <property type="molecule type" value="Genomic_DNA"/>
</dbReference>
<gene>
    <name evidence="1" type="ORF">L1987_84999</name>
</gene>
<dbReference type="Proteomes" id="UP001056120">
    <property type="component" value="Linkage Group LG29"/>
</dbReference>
<proteinExistence type="predicted"/>
<accession>A0ACB8XWX0</accession>
<evidence type="ECO:0000313" key="1">
    <source>
        <dbReference type="EMBL" id="KAI3675409.1"/>
    </source>
</evidence>
<keyword evidence="2" id="KW-1185">Reference proteome</keyword>
<organism evidence="1 2">
    <name type="scientific">Smallanthus sonchifolius</name>
    <dbReference type="NCBI Taxonomy" id="185202"/>
    <lineage>
        <taxon>Eukaryota</taxon>
        <taxon>Viridiplantae</taxon>
        <taxon>Streptophyta</taxon>
        <taxon>Embryophyta</taxon>
        <taxon>Tracheophyta</taxon>
        <taxon>Spermatophyta</taxon>
        <taxon>Magnoliopsida</taxon>
        <taxon>eudicotyledons</taxon>
        <taxon>Gunneridae</taxon>
        <taxon>Pentapetalae</taxon>
        <taxon>asterids</taxon>
        <taxon>campanulids</taxon>
        <taxon>Asterales</taxon>
        <taxon>Asteraceae</taxon>
        <taxon>Asteroideae</taxon>
        <taxon>Heliantheae alliance</taxon>
        <taxon>Millerieae</taxon>
        <taxon>Smallanthus</taxon>
    </lineage>
</organism>
<protein>
    <submittedName>
        <fullName evidence="1">Uncharacterized protein</fullName>
    </submittedName>
</protein>
<name>A0ACB8XWX0_9ASTR</name>
<sequence>MDITESRLGVGRKSHHRRVIFRAGGVNALRIISLLARRRLGTTKSRLLFLRTNDEFTRRGLGDGDGESLSKFTYFSPEIDELLTGEGW</sequence>
<reference evidence="1 2" key="2">
    <citation type="journal article" date="2022" name="Mol. Ecol. Resour.">
        <title>The genomes of chicory, endive, great burdock and yacon provide insights into Asteraceae paleo-polyploidization history and plant inulin production.</title>
        <authorList>
            <person name="Fan W."/>
            <person name="Wang S."/>
            <person name="Wang H."/>
            <person name="Wang A."/>
            <person name="Jiang F."/>
            <person name="Liu H."/>
            <person name="Zhao H."/>
            <person name="Xu D."/>
            <person name="Zhang Y."/>
        </authorList>
    </citation>
    <scope>NUCLEOTIDE SEQUENCE [LARGE SCALE GENOMIC DNA]</scope>
    <source>
        <strain evidence="2">cv. Yunnan</strain>
        <tissue evidence="1">Leaves</tissue>
    </source>
</reference>
<comment type="caution">
    <text evidence="1">The sequence shown here is derived from an EMBL/GenBank/DDBJ whole genome shotgun (WGS) entry which is preliminary data.</text>
</comment>
<evidence type="ECO:0000313" key="2">
    <source>
        <dbReference type="Proteomes" id="UP001056120"/>
    </source>
</evidence>